<name>A0A7W4VE40_9BURK</name>
<keyword evidence="4" id="KW-1185">Reference proteome</keyword>
<dbReference type="InterPro" id="IPR013736">
    <property type="entry name" value="Xaa-Pro_dipept_C"/>
</dbReference>
<proteinExistence type="predicted"/>
<organism evidence="3 4">
    <name type="scientific">Cupriavidus alkaliphilus</name>
    <dbReference type="NCBI Taxonomy" id="942866"/>
    <lineage>
        <taxon>Bacteria</taxon>
        <taxon>Pseudomonadati</taxon>
        <taxon>Pseudomonadota</taxon>
        <taxon>Betaproteobacteria</taxon>
        <taxon>Burkholderiales</taxon>
        <taxon>Burkholderiaceae</taxon>
        <taxon>Cupriavidus</taxon>
    </lineage>
</organism>
<dbReference type="PANTHER" id="PTHR43056">
    <property type="entry name" value="PEPTIDASE S9 PROLYL OLIGOPEPTIDASE"/>
    <property type="match status" value="1"/>
</dbReference>
<dbReference type="RefSeq" id="WP_260154488.1">
    <property type="nucleotide sequence ID" value="NZ_JACHWF010000006.1"/>
</dbReference>
<protein>
    <recommendedName>
        <fullName evidence="2">Xaa-Pro dipeptidyl-peptidase C-terminal domain-containing protein</fullName>
    </recommendedName>
</protein>
<dbReference type="SUPFAM" id="SSF49785">
    <property type="entry name" value="Galactose-binding domain-like"/>
    <property type="match status" value="1"/>
</dbReference>
<dbReference type="Pfam" id="PF02129">
    <property type="entry name" value="Peptidase_S15"/>
    <property type="match status" value="1"/>
</dbReference>
<dbReference type="Gene3D" id="2.60.120.260">
    <property type="entry name" value="Galactose-binding domain-like"/>
    <property type="match status" value="1"/>
</dbReference>
<gene>
    <name evidence="3" type="ORF">FHX61_004608</name>
</gene>
<sequence>MSNQLETTAVTKDVANAEETNPVVLADGMRIIWDAPIPMDDGVVLRADIFMPEKPGRYATIMSYGPYAKGLSFQAGYKSAWDRMIASNPEIAEGSTNKYQNWELVDPEKWVPDGYVCVRVDSRGAGSSPGRIDNWSKREARDLHDCIEWAAAQVWSNGKVGLNGISYYAMIQWAAAALQPPHLSAICVWEGAADLYRDVARHGGIYCEFVPSWFHRQVVPLQHGYGERGSRSVITGKPVAGAETLDEQELVANRVDPGKETLERPLDGDYYRDHTPDLSRVVVPLLSSGNWGGMGLHPRGNFEGYLAANSPQKWLEVHGDSHFTPFYRNEGVELQKRFFGQFLQERDTGWTRQPPVQLHIRRPGEHFTVRDEQEWPLARTQWTRFYLDPGKQRMGREPVEGDSLSYETTGEGLTFLLPPAQEELEITGPVAARLVVSSETTDADVFLALRLFSPDGEEVLFVGSNDPQVPIGLGWLRASHRKLDPARSLPYRPFHTHDELQPLTPNEKVVLDIEIWPTCIVVPPGYTLALNVRGCDYDHGRGDIRLANAMYKMTGVGPFLHANPTDRPAAVFGGKNRLHFDAGIEPFLLLPVIPPEKR</sequence>
<dbReference type="Proteomes" id="UP000578036">
    <property type="component" value="Unassembled WGS sequence"/>
</dbReference>
<reference evidence="3 4" key="1">
    <citation type="submission" date="2020-08" db="EMBL/GenBank/DDBJ databases">
        <title>Genomic Encyclopedia of Type Strains, Phase IV (KMG-V): Genome sequencing to study the core and pangenomes of soil and plant-associated prokaryotes.</title>
        <authorList>
            <person name="Whitman W."/>
        </authorList>
    </citation>
    <scope>NUCLEOTIDE SEQUENCE [LARGE SCALE GENOMIC DNA]</scope>
    <source>
        <strain evidence="3 4">SLV-2362</strain>
    </source>
</reference>
<dbReference type="InterPro" id="IPR050585">
    <property type="entry name" value="Xaa-Pro_dipeptidyl-ppase/CocE"/>
</dbReference>
<accession>A0A7W4VE40</accession>
<evidence type="ECO:0000313" key="3">
    <source>
        <dbReference type="EMBL" id="MBB3009932.1"/>
    </source>
</evidence>
<evidence type="ECO:0000313" key="4">
    <source>
        <dbReference type="Proteomes" id="UP000578036"/>
    </source>
</evidence>
<evidence type="ECO:0000256" key="1">
    <source>
        <dbReference type="ARBA" id="ARBA00022801"/>
    </source>
</evidence>
<dbReference type="InterPro" id="IPR000383">
    <property type="entry name" value="Xaa-Pro-like_dom"/>
</dbReference>
<dbReference type="Pfam" id="PF08530">
    <property type="entry name" value="PepX_C"/>
    <property type="match status" value="1"/>
</dbReference>
<dbReference type="PANTHER" id="PTHR43056:SF10">
    <property type="entry name" value="COCE_NOND FAMILY, PUTATIVE (AFU_ORTHOLOGUE AFUA_7G00600)-RELATED"/>
    <property type="match status" value="1"/>
</dbReference>
<dbReference type="Gene3D" id="3.40.50.1820">
    <property type="entry name" value="alpha/beta hydrolase"/>
    <property type="match status" value="1"/>
</dbReference>
<dbReference type="AlphaFoldDB" id="A0A7W4VE40"/>
<dbReference type="SUPFAM" id="SSF53474">
    <property type="entry name" value="alpha/beta-Hydrolases"/>
    <property type="match status" value="1"/>
</dbReference>
<dbReference type="InterPro" id="IPR005674">
    <property type="entry name" value="CocE/Ser_esterase"/>
</dbReference>
<dbReference type="SMART" id="SM00939">
    <property type="entry name" value="PepX_C"/>
    <property type="match status" value="1"/>
</dbReference>
<dbReference type="InterPro" id="IPR029058">
    <property type="entry name" value="AB_hydrolase_fold"/>
</dbReference>
<evidence type="ECO:0000259" key="2">
    <source>
        <dbReference type="SMART" id="SM00939"/>
    </source>
</evidence>
<comment type="caution">
    <text evidence="3">The sequence shown here is derived from an EMBL/GenBank/DDBJ whole genome shotgun (WGS) entry which is preliminary data.</text>
</comment>
<feature type="domain" description="Xaa-Pro dipeptidyl-peptidase C-terminal" evidence="2">
    <location>
        <begin position="336"/>
        <end position="589"/>
    </location>
</feature>
<dbReference type="NCBIfam" id="TIGR00976">
    <property type="entry name" value="CocE_NonD"/>
    <property type="match status" value="1"/>
</dbReference>
<keyword evidence="1" id="KW-0378">Hydrolase</keyword>
<dbReference type="EMBL" id="JACHWF010000006">
    <property type="protein sequence ID" value="MBB3009932.1"/>
    <property type="molecule type" value="Genomic_DNA"/>
</dbReference>
<dbReference type="InterPro" id="IPR008979">
    <property type="entry name" value="Galactose-bd-like_sf"/>
</dbReference>
<dbReference type="GO" id="GO:0008239">
    <property type="term" value="F:dipeptidyl-peptidase activity"/>
    <property type="evidence" value="ECO:0007669"/>
    <property type="project" value="InterPro"/>
</dbReference>
<dbReference type="Gene3D" id="1.10.3020.20">
    <property type="match status" value="1"/>
</dbReference>